<dbReference type="EMBL" id="JAMZIH010008443">
    <property type="protein sequence ID" value="KAJ1672169.1"/>
    <property type="molecule type" value="Genomic_DNA"/>
</dbReference>
<organism evidence="1 2">
    <name type="scientific">Spiromyces aspiralis</name>
    <dbReference type="NCBI Taxonomy" id="68401"/>
    <lineage>
        <taxon>Eukaryota</taxon>
        <taxon>Fungi</taxon>
        <taxon>Fungi incertae sedis</taxon>
        <taxon>Zoopagomycota</taxon>
        <taxon>Kickxellomycotina</taxon>
        <taxon>Kickxellomycetes</taxon>
        <taxon>Kickxellales</taxon>
        <taxon>Kickxellaceae</taxon>
        <taxon>Spiromyces</taxon>
    </lineage>
</organism>
<accession>A0ACC1HEM5</accession>
<name>A0ACC1HEM5_9FUNG</name>
<proteinExistence type="predicted"/>
<evidence type="ECO:0000313" key="1">
    <source>
        <dbReference type="EMBL" id="KAJ1672169.1"/>
    </source>
</evidence>
<dbReference type="Proteomes" id="UP001145114">
    <property type="component" value="Unassembled WGS sequence"/>
</dbReference>
<gene>
    <name evidence="1" type="ORF">EV182_007262</name>
</gene>
<keyword evidence="2" id="KW-1185">Reference proteome</keyword>
<reference evidence="1" key="1">
    <citation type="submission" date="2022-06" db="EMBL/GenBank/DDBJ databases">
        <title>Phylogenomic reconstructions and comparative analyses of Kickxellomycotina fungi.</title>
        <authorList>
            <person name="Reynolds N.K."/>
            <person name="Stajich J.E."/>
            <person name="Barry K."/>
            <person name="Grigoriev I.V."/>
            <person name="Crous P."/>
            <person name="Smith M.E."/>
        </authorList>
    </citation>
    <scope>NUCLEOTIDE SEQUENCE</scope>
    <source>
        <strain evidence="1">RSA 2271</strain>
    </source>
</reference>
<comment type="caution">
    <text evidence="1">The sequence shown here is derived from an EMBL/GenBank/DDBJ whole genome shotgun (WGS) entry which is preliminary data.</text>
</comment>
<evidence type="ECO:0000313" key="2">
    <source>
        <dbReference type="Proteomes" id="UP001145114"/>
    </source>
</evidence>
<sequence>MPDRPQTLNAAKSKAVNLIPTTSRFTYSGAVAAGKASTETLLSDQSEARGADSDDGTQCKSYAVTSNHSASASLESVTSSNSATSSLVSSSGGSTMCDSSEGNDTDADNLKSIMQPSQAQQARIPPPPLSAMDQGDIESSQQKQQQKVVKTGNIIPPRPQRVQTMLNPRQKYQIAQSTVFARSPLVNCSTLSDSEDSVSSPNSSGLSPMPVSPPPRARVRATAPHQFILQDLDTWALHRDDRNVPNISQAFSTSKGMGSRPQQQQQQQQHRNNR</sequence>
<feature type="non-terminal residue" evidence="1">
    <location>
        <position position="274"/>
    </location>
</feature>
<protein>
    <submittedName>
        <fullName evidence="1">Uncharacterized protein</fullName>
    </submittedName>
</protein>